<dbReference type="RefSeq" id="WP_354661140.1">
    <property type="nucleotide sequence ID" value="NZ_JBEXAC010000002.1"/>
</dbReference>
<organism evidence="1 2">
    <name type="scientific">Chitinophaga defluvii</name>
    <dbReference type="NCBI Taxonomy" id="3163343"/>
    <lineage>
        <taxon>Bacteria</taxon>
        <taxon>Pseudomonadati</taxon>
        <taxon>Bacteroidota</taxon>
        <taxon>Chitinophagia</taxon>
        <taxon>Chitinophagales</taxon>
        <taxon>Chitinophagaceae</taxon>
        <taxon>Chitinophaga</taxon>
    </lineage>
</organism>
<protein>
    <recommendedName>
        <fullName evidence="3">DUF4037 domain-containing protein</fullName>
    </recommendedName>
</protein>
<comment type="caution">
    <text evidence="1">The sequence shown here is derived from an EMBL/GenBank/DDBJ whole genome shotgun (WGS) entry which is preliminary data.</text>
</comment>
<evidence type="ECO:0008006" key="3">
    <source>
        <dbReference type="Google" id="ProtNLM"/>
    </source>
</evidence>
<evidence type="ECO:0000313" key="2">
    <source>
        <dbReference type="Proteomes" id="UP001549749"/>
    </source>
</evidence>
<name>A0ABV2T817_9BACT</name>
<sequence>MENFLLTPAEQEVAYDANWIYLKNSIIEKVMLLMGRLQTELATHAAAAGFPFPENCLEQGAKISKGERYQELPYVILDFPRYFSKERIFAFRTMFWWGHYFSCTLHLAGEIKTAYHAALVAGYPLLAANDFQVYTQEDPWYHDFENGNYRPVGTFTVDKWEAMVYRQDFIKLAKPFALNRWEKIIPDVAAAYAALLALLQYKTG</sequence>
<evidence type="ECO:0000313" key="1">
    <source>
        <dbReference type="EMBL" id="MET6998495.1"/>
    </source>
</evidence>
<gene>
    <name evidence="1" type="ORF">ABR189_14010</name>
</gene>
<proteinExistence type="predicted"/>
<dbReference type="EMBL" id="JBEXAC010000002">
    <property type="protein sequence ID" value="MET6998495.1"/>
    <property type="molecule type" value="Genomic_DNA"/>
</dbReference>
<reference evidence="1 2" key="1">
    <citation type="submission" date="2024-06" db="EMBL/GenBank/DDBJ databases">
        <title>Chitinophaga defluvii sp. nov., isolated from municipal sewage.</title>
        <authorList>
            <person name="Zhang L."/>
        </authorList>
    </citation>
    <scope>NUCLEOTIDE SEQUENCE [LARGE SCALE GENOMIC DNA]</scope>
    <source>
        <strain evidence="1 2">H8</strain>
    </source>
</reference>
<accession>A0ABV2T817</accession>
<dbReference type="Proteomes" id="UP001549749">
    <property type="component" value="Unassembled WGS sequence"/>
</dbReference>
<keyword evidence="2" id="KW-1185">Reference proteome</keyword>